<organism evidence="1">
    <name type="scientific">marine sediment metagenome</name>
    <dbReference type="NCBI Taxonomy" id="412755"/>
    <lineage>
        <taxon>unclassified sequences</taxon>
        <taxon>metagenomes</taxon>
        <taxon>ecological metagenomes</taxon>
    </lineage>
</organism>
<dbReference type="EMBL" id="BARU01027276">
    <property type="protein sequence ID" value="GAH72388.1"/>
    <property type="molecule type" value="Genomic_DNA"/>
</dbReference>
<dbReference type="SUPFAM" id="SSF56601">
    <property type="entry name" value="beta-lactamase/transpeptidase-like"/>
    <property type="match status" value="1"/>
</dbReference>
<proteinExistence type="predicted"/>
<gene>
    <name evidence="1" type="ORF">S03H2_43680</name>
</gene>
<feature type="non-terminal residue" evidence="1">
    <location>
        <position position="1"/>
    </location>
</feature>
<dbReference type="InterPro" id="IPR012338">
    <property type="entry name" value="Beta-lactam/transpept-like"/>
</dbReference>
<sequence length="94" mass="11367">GNFKWFTFKDSPSKQYTIKAAPDLYLHRRYKKKIYRTIRKSELLEKKEYIYSGLANYIFPEMIKDLTGENYESYLDKNFYHPLGAYTITYNPDN</sequence>
<comment type="caution">
    <text evidence="1">The sequence shown here is derived from an EMBL/GenBank/DDBJ whole genome shotgun (WGS) entry which is preliminary data.</text>
</comment>
<evidence type="ECO:0000313" key="1">
    <source>
        <dbReference type="EMBL" id="GAH72388.1"/>
    </source>
</evidence>
<name>X1JRF9_9ZZZZ</name>
<protein>
    <submittedName>
        <fullName evidence="1">Uncharacterized protein</fullName>
    </submittedName>
</protein>
<dbReference type="Gene3D" id="3.40.710.10">
    <property type="entry name" value="DD-peptidase/beta-lactamase superfamily"/>
    <property type="match status" value="1"/>
</dbReference>
<reference evidence="1" key="1">
    <citation type="journal article" date="2014" name="Front. Microbiol.">
        <title>High frequency of phylogenetically diverse reductive dehalogenase-homologous genes in deep subseafloor sedimentary metagenomes.</title>
        <authorList>
            <person name="Kawai M."/>
            <person name="Futagami T."/>
            <person name="Toyoda A."/>
            <person name="Takaki Y."/>
            <person name="Nishi S."/>
            <person name="Hori S."/>
            <person name="Arai W."/>
            <person name="Tsubouchi T."/>
            <person name="Morono Y."/>
            <person name="Uchiyama I."/>
            <person name="Ito T."/>
            <person name="Fujiyama A."/>
            <person name="Inagaki F."/>
            <person name="Takami H."/>
        </authorList>
    </citation>
    <scope>NUCLEOTIDE SEQUENCE</scope>
    <source>
        <strain evidence="1">Expedition CK06-06</strain>
    </source>
</reference>
<dbReference type="AlphaFoldDB" id="X1JRF9"/>
<accession>X1JRF9</accession>